<dbReference type="Proteomes" id="UP001597063">
    <property type="component" value="Unassembled WGS sequence"/>
</dbReference>
<evidence type="ECO:0000256" key="1">
    <source>
        <dbReference type="SAM" id="MobiDB-lite"/>
    </source>
</evidence>
<dbReference type="RefSeq" id="WP_131762526.1">
    <property type="nucleotide sequence ID" value="NZ_CAACUY010000232.1"/>
</dbReference>
<dbReference type="Pfam" id="PF13424">
    <property type="entry name" value="TPR_12"/>
    <property type="match status" value="1"/>
</dbReference>
<feature type="region of interest" description="Disordered" evidence="1">
    <location>
        <begin position="23"/>
        <end position="42"/>
    </location>
</feature>
<dbReference type="Pfam" id="PF00931">
    <property type="entry name" value="NB-ARC"/>
    <property type="match status" value="1"/>
</dbReference>
<proteinExistence type="predicted"/>
<dbReference type="PANTHER" id="PTHR47691">
    <property type="entry name" value="REGULATOR-RELATED"/>
    <property type="match status" value="1"/>
</dbReference>
<dbReference type="EMBL" id="JBHTGP010000027">
    <property type="protein sequence ID" value="MFD0691345.1"/>
    <property type="molecule type" value="Genomic_DNA"/>
</dbReference>
<evidence type="ECO:0000313" key="3">
    <source>
        <dbReference type="EMBL" id="MFD0691345.1"/>
    </source>
</evidence>
<keyword evidence="3" id="KW-0547">Nucleotide-binding</keyword>
<dbReference type="SUPFAM" id="SSF52540">
    <property type="entry name" value="P-loop containing nucleoside triphosphate hydrolases"/>
    <property type="match status" value="1"/>
</dbReference>
<gene>
    <name evidence="3" type="ORF">ACFQZM_43125</name>
</gene>
<dbReference type="SUPFAM" id="SSF48452">
    <property type="entry name" value="TPR-like"/>
    <property type="match status" value="2"/>
</dbReference>
<feature type="domain" description="NB-ARC" evidence="2">
    <location>
        <begin position="82"/>
        <end position="193"/>
    </location>
</feature>
<keyword evidence="4" id="KW-1185">Reference proteome</keyword>
<keyword evidence="3" id="KW-0067">ATP-binding</keyword>
<comment type="caution">
    <text evidence="3">The sequence shown here is derived from an EMBL/GenBank/DDBJ whole genome shotgun (WGS) entry which is preliminary data.</text>
</comment>
<accession>A0ABW2Y001</accession>
<dbReference type="Gene3D" id="1.25.40.10">
    <property type="entry name" value="Tetratricopeptide repeat domain"/>
    <property type="match status" value="1"/>
</dbReference>
<dbReference type="GO" id="GO:0005524">
    <property type="term" value="F:ATP binding"/>
    <property type="evidence" value="ECO:0007669"/>
    <property type="project" value="UniProtKB-KW"/>
</dbReference>
<reference evidence="4" key="1">
    <citation type="journal article" date="2019" name="Int. J. Syst. Evol. Microbiol.">
        <title>The Global Catalogue of Microorganisms (GCM) 10K type strain sequencing project: providing services to taxonomists for standard genome sequencing and annotation.</title>
        <authorList>
            <consortium name="The Broad Institute Genomics Platform"/>
            <consortium name="The Broad Institute Genome Sequencing Center for Infectious Disease"/>
            <person name="Wu L."/>
            <person name="Ma J."/>
        </authorList>
    </citation>
    <scope>NUCLEOTIDE SEQUENCE [LARGE SCALE GENOMIC DNA]</scope>
    <source>
        <strain evidence="4">JCM 9371</strain>
    </source>
</reference>
<dbReference type="PANTHER" id="PTHR47691:SF3">
    <property type="entry name" value="HTH-TYPE TRANSCRIPTIONAL REGULATOR RV0890C-RELATED"/>
    <property type="match status" value="1"/>
</dbReference>
<dbReference type="Gene3D" id="3.40.50.300">
    <property type="entry name" value="P-loop containing nucleotide triphosphate hydrolases"/>
    <property type="match status" value="1"/>
</dbReference>
<dbReference type="InterPro" id="IPR027417">
    <property type="entry name" value="P-loop_NTPase"/>
</dbReference>
<evidence type="ECO:0000313" key="4">
    <source>
        <dbReference type="Proteomes" id="UP001597063"/>
    </source>
</evidence>
<protein>
    <submittedName>
        <fullName evidence="3">ATP-binding protein</fullName>
    </submittedName>
</protein>
<dbReference type="PRINTS" id="PR00364">
    <property type="entry name" value="DISEASERSIST"/>
</dbReference>
<dbReference type="InterPro" id="IPR011990">
    <property type="entry name" value="TPR-like_helical_dom_sf"/>
</dbReference>
<sequence length="728" mass="79570">MRRATERIEPRARSPAQRTVTIGASGTGAFEHRASGGGSAGREAVTMQHPWDAGDALPEEATSLVGRASEIRAARDALGRARLVTLTGPGGVGKTRVALRVARDLAGTFPDGVQMVELSGLRDGALLAETVAGAMGLRDSMAAPTADLLVECLRDRRFLLVLDTCEHLVADCAAFARRLLDGCSGLRLLVTSRQPLGLAAERVLPVPPLAVTAESGDAVELFVARALEAVPDLPVTATARRRIALLCRRLDGIPLAIELAAVRLRTLPLEGLVRRMDELFWLLGDGPSETPRHQALRTTVGWSHELCAPPERLLWARLSVFAGGFDLAMAERVCADERLDRHAVAVGLAGLVDKSVVHRTGDRYDMLDTLREYGAAWLEAVEPIRPLCERHRDCVAELARRAADAWLTDAEERWVRRLDAERDNVRAALEFCFTVPGEALAGLRLAGALWSTWLCRSRFTEGRYWFDRGLELVTEAVPERADALWRNAYLCTNQGDSPEAFPMAAEALALARRGGDEPAYARALRTLGTAATFVGEHDRAGRCFEEALAVMRERGLRGDLIMLHVLRGFHRARSGEPKTALAECDEALHLLRNAPNEIWIRSWAGYVKALAHWFLDDVEGCAREVRASLAAFRRIDDPVGLTNTFELLGWVFARRRQYAEGAVLLGAASRYPAKVGVPRLGDTALESLHEQLEGQARSALGLDRFTAEHERGMALTLDETVRFACGGA</sequence>
<name>A0ABW2Y001_9ACTN</name>
<dbReference type="InterPro" id="IPR002182">
    <property type="entry name" value="NB-ARC"/>
</dbReference>
<organism evidence="3 4">
    <name type="scientific">Actinomadura fibrosa</name>
    <dbReference type="NCBI Taxonomy" id="111802"/>
    <lineage>
        <taxon>Bacteria</taxon>
        <taxon>Bacillati</taxon>
        <taxon>Actinomycetota</taxon>
        <taxon>Actinomycetes</taxon>
        <taxon>Streptosporangiales</taxon>
        <taxon>Thermomonosporaceae</taxon>
        <taxon>Actinomadura</taxon>
    </lineage>
</organism>
<evidence type="ECO:0000259" key="2">
    <source>
        <dbReference type="Pfam" id="PF00931"/>
    </source>
</evidence>